<keyword evidence="2" id="KW-0378">Hydrolase</keyword>
<feature type="domain" description="Alpha/beta hydrolase fold-3" evidence="4">
    <location>
        <begin position="2"/>
        <end position="67"/>
    </location>
</feature>
<organism evidence="5 6">
    <name type="scientific">Lentinula lateritia</name>
    <dbReference type="NCBI Taxonomy" id="40482"/>
    <lineage>
        <taxon>Eukaryota</taxon>
        <taxon>Fungi</taxon>
        <taxon>Dikarya</taxon>
        <taxon>Basidiomycota</taxon>
        <taxon>Agaricomycotina</taxon>
        <taxon>Agaricomycetes</taxon>
        <taxon>Agaricomycetidae</taxon>
        <taxon>Agaricales</taxon>
        <taxon>Marasmiineae</taxon>
        <taxon>Omphalotaceae</taxon>
        <taxon>Lentinula</taxon>
    </lineage>
</organism>
<dbReference type="InterPro" id="IPR033140">
    <property type="entry name" value="Lipase_GDXG_put_SER_AS"/>
</dbReference>
<evidence type="ECO:0000256" key="3">
    <source>
        <dbReference type="PROSITE-ProRule" id="PRU10038"/>
    </source>
</evidence>
<evidence type="ECO:0000259" key="4">
    <source>
        <dbReference type="Pfam" id="PF07859"/>
    </source>
</evidence>
<reference evidence="5" key="1">
    <citation type="submission" date="2022-08" db="EMBL/GenBank/DDBJ databases">
        <title>A Global Phylogenomic Analysis of the Shiitake Genus Lentinula.</title>
        <authorList>
            <consortium name="DOE Joint Genome Institute"/>
            <person name="Sierra-Patev S."/>
            <person name="Min B."/>
            <person name="Naranjo-Ortiz M."/>
            <person name="Looney B."/>
            <person name="Konkel Z."/>
            <person name="Slot J.C."/>
            <person name="Sakamoto Y."/>
            <person name="Steenwyk J.L."/>
            <person name="Rokas A."/>
            <person name="Carro J."/>
            <person name="Camarero S."/>
            <person name="Ferreira P."/>
            <person name="Molpeceres G."/>
            <person name="Ruiz-Duenas F.J."/>
            <person name="Serrano A."/>
            <person name="Henrissat B."/>
            <person name="Drula E."/>
            <person name="Hughes K.W."/>
            <person name="Mata J.L."/>
            <person name="Ishikawa N.K."/>
            <person name="Vargas-Isla R."/>
            <person name="Ushijima S."/>
            <person name="Smith C.A."/>
            <person name="Ahrendt S."/>
            <person name="Andreopoulos W."/>
            <person name="He G."/>
            <person name="Labutti K."/>
            <person name="Lipzen A."/>
            <person name="Ng V."/>
            <person name="Riley R."/>
            <person name="Sandor L."/>
            <person name="Barry K."/>
            <person name="Martinez A.T."/>
            <person name="Xiao Y."/>
            <person name="Gibbons J.G."/>
            <person name="Terashima K."/>
            <person name="Grigoriev I.V."/>
            <person name="Hibbett D.S."/>
        </authorList>
    </citation>
    <scope>NUCLEOTIDE SEQUENCE</scope>
    <source>
        <strain evidence="5">RHP3577 ss4</strain>
    </source>
</reference>
<evidence type="ECO:0000256" key="1">
    <source>
        <dbReference type="ARBA" id="ARBA00010515"/>
    </source>
</evidence>
<feature type="non-terminal residue" evidence="5">
    <location>
        <position position="1"/>
    </location>
</feature>
<dbReference type="PANTHER" id="PTHR48081:SF19">
    <property type="entry name" value="AB HYDROLASE SUPERFAMILY PROTEIN C4A8.06C"/>
    <property type="match status" value="1"/>
</dbReference>
<proteinExistence type="inferred from homology"/>
<evidence type="ECO:0000256" key="2">
    <source>
        <dbReference type="ARBA" id="ARBA00022801"/>
    </source>
</evidence>
<dbReference type="InterPro" id="IPR013094">
    <property type="entry name" value="AB_hydrolase_3"/>
</dbReference>
<dbReference type="InterPro" id="IPR050300">
    <property type="entry name" value="GDXG_lipolytic_enzyme"/>
</dbReference>
<feature type="active site" evidence="3">
    <location>
        <position position="12"/>
    </location>
</feature>
<dbReference type="Gene3D" id="3.40.50.1820">
    <property type="entry name" value="alpha/beta hydrolase"/>
    <property type="match status" value="1"/>
</dbReference>
<dbReference type="EMBL" id="JANVFT010000039">
    <property type="protein sequence ID" value="KAJ4492334.1"/>
    <property type="molecule type" value="Genomic_DNA"/>
</dbReference>
<dbReference type="Pfam" id="PF07859">
    <property type="entry name" value="Abhydrolase_3"/>
    <property type="match status" value="1"/>
</dbReference>
<dbReference type="PANTHER" id="PTHR48081">
    <property type="entry name" value="AB HYDROLASE SUPERFAMILY PROTEIN C4A8.06C"/>
    <property type="match status" value="1"/>
</dbReference>
<dbReference type="SUPFAM" id="SSF53474">
    <property type="entry name" value="alpha/beta-Hydrolases"/>
    <property type="match status" value="1"/>
</dbReference>
<protein>
    <recommendedName>
        <fullName evidence="4">Alpha/beta hydrolase fold-3 domain-containing protein</fullName>
    </recommendedName>
</protein>
<dbReference type="Proteomes" id="UP001150217">
    <property type="component" value="Unassembled WGS sequence"/>
</dbReference>
<sequence>IRPSKIVLAGDSAGGNLCSTALTVLCDMGMPLPARAILISPWVDLTHNFPSNMHNSKTVSSLVYLNRRPIHILRSRRTSYHYMDF</sequence>
<comment type="caution">
    <text evidence="5">The sequence shown here is derived from an EMBL/GenBank/DDBJ whole genome shotgun (WGS) entry which is preliminary data.</text>
</comment>
<name>A0ABQ8VFC1_9AGAR</name>
<evidence type="ECO:0000313" key="6">
    <source>
        <dbReference type="Proteomes" id="UP001150217"/>
    </source>
</evidence>
<gene>
    <name evidence="5" type="ORF">C8R41DRAFT_765666</name>
</gene>
<accession>A0ABQ8VFC1</accession>
<keyword evidence="6" id="KW-1185">Reference proteome</keyword>
<comment type="similarity">
    <text evidence="1">Belongs to the 'GDXG' lipolytic enzyme family.</text>
</comment>
<dbReference type="InterPro" id="IPR029058">
    <property type="entry name" value="AB_hydrolase_fold"/>
</dbReference>
<evidence type="ECO:0000313" key="5">
    <source>
        <dbReference type="EMBL" id="KAJ4492334.1"/>
    </source>
</evidence>
<dbReference type="PROSITE" id="PS01174">
    <property type="entry name" value="LIPASE_GDXG_SER"/>
    <property type="match status" value="1"/>
</dbReference>